<feature type="region of interest" description="Disordered" evidence="1">
    <location>
        <begin position="1"/>
        <end position="120"/>
    </location>
</feature>
<gene>
    <name evidence="2" type="ORF">NDU88_005937</name>
</gene>
<evidence type="ECO:0000313" key="3">
    <source>
        <dbReference type="Proteomes" id="UP001066276"/>
    </source>
</evidence>
<dbReference type="EMBL" id="JANPWB010000010">
    <property type="protein sequence ID" value="KAJ1139568.1"/>
    <property type="molecule type" value="Genomic_DNA"/>
</dbReference>
<comment type="caution">
    <text evidence="2">The sequence shown here is derived from an EMBL/GenBank/DDBJ whole genome shotgun (WGS) entry which is preliminary data.</text>
</comment>
<evidence type="ECO:0000313" key="2">
    <source>
        <dbReference type="EMBL" id="KAJ1139568.1"/>
    </source>
</evidence>
<keyword evidence="3" id="KW-1185">Reference proteome</keyword>
<proteinExistence type="predicted"/>
<protein>
    <submittedName>
        <fullName evidence="2">Uncharacterized protein</fullName>
    </submittedName>
</protein>
<reference evidence="2" key="1">
    <citation type="journal article" date="2022" name="bioRxiv">
        <title>Sequencing and chromosome-scale assembly of the giantPleurodeles waltlgenome.</title>
        <authorList>
            <person name="Brown T."/>
            <person name="Elewa A."/>
            <person name="Iarovenko S."/>
            <person name="Subramanian E."/>
            <person name="Araus A.J."/>
            <person name="Petzold A."/>
            <person name="Susuki M."/>
            <person name="Suzuki K.-i.T."/>
            <person name="Hayashi T."/>
            <person name="Toyoda A."/>
            <person name="Oliveira C."/>
            <person name="Osipova E."/>
            <person name="Leigh N.D."/>
            <person name="Simon A."/>
            <person name="Yun M.H."/>
        </authorList>
    </citation>
    <scope>NUCLEOTIDE SEQUENCE</scope>
    <source>
        <strain evidence="2">20211129_DDA</strain>
        <tissue evidence="2">Liver</tissue>
    </source>
</reference>
<dbReference type="AlphaFoldDB" id="A0AAV7QH78"/>
<dbReference type="Proteomes" id="UP001066276">
    <property type="component" value="Chromosome 6"/>
</dbReference>
<feature type="compositionally biased region" description="Polar residues" evidence="1">
    <location>
        <begin position="102"/>
        <end position="113"/>
    </location>
</feature>
<name>A0AAV7QH78_PLEWA</name>
<organism evidence="2 3">
    <name type="scientific">Pleurodeles waltl</name>
    <name type="common">Iberian ribbed newt</name>
    <dbReference type="NCBI Taxonomy" id="8319"/>
    <lineage>
        <taxon>Eukaryota</taxon>
        <taxon>Metazoa</taxon>
        <taxon>Chordata</taxon>
        <taxon>Craniata</taxon>
        <taxon>Vertebrata</taxon>
        <taxon>Euteleostomi</taxon>
        <taxon>Amphibia</taxon>
        <taxon>Batrachia</taxon>
        <taxon>Caudata</taxon>
        <taxon>Salamandroidea</taxon>
        <taxon>Salamandridae</taxon>
        <taxon>Pleurodelinae</taxon>
        <taxon>Pleurodeles</taxon>
    </lineage>
</organism>
<feature type="compositionally biased region" description="Basic and acidic residues" evidence="1">
    <location>
        <begin position="59"/>
        <end position="70"/>
    </location>
</feature>
<accession>A0AAV7QH78</accession>
<sequence length="120" mass="12777">MIDGQGDCDGPLQQQAGPSGCDDLASAATSDPIVQHPSTNPHPHPGHGEKSNNFCALPRLDKREGLEGNRKGVWHPESWRLTVEKEEDQEDGAASRTEDPTRNTPGNVDLQTSGAGGANR</sequence>
<evidence type="ECO:0000256" key="1">
    <source>
        <dbReference type="SAM" id="MobiDB-lite"/>
    </source>
</evidence>